<dbReference type="EMBL" id="FZNR01000003">
    <property type="protein sequence ID" value="SNR58807.1"/>
    <property type="molecule type" value="Genomic_DNA"/>
</dbReference>
<comment type="similarity">
    <text evidence="1">Belongs to the ParB family.</text>
</comment>
<dbReference type="Pfam" id="PF17762">
    <property type="entry name" value="HTH_ParB"/>
    <property type="match status" value="1"/>
</dbReference>
<feature type="region of interest" description="Disordered" evidence="3">
    <location>
        <begin position="522"/>
        <end position="609"/>
    </location>
</feature>
<feature type="region of interest" description="Disordered" evidence="3">
    <location>
        <begin position="1"/>
        <end position="34"/>
    </location>
</feature>
<feature type="compositionally biased region" description="Acidic residues" evidence="3">
    <location>
        <begin position="575"/>
        <end position="595"/>
    </location>
</feature>
<gene>
    <name evidence="5" type="ORF">SAMN06264365_103495</name>
</gene>
<dbReference type="OrthoDB" id="3176965at2"/>
<dbReference type="PANTHER" id="PTHR33375">
    <property type="entry name" value="CHROMOSOME-PARTITIONING PROTEIN PARB-RELATED"/>
    <property type="match status" value="1"/>
</dbReference>
<feature type="compositionally biased region" description="Low complexity" evidence="3">
    <location>
        <begin position="596"/>
        <end position="609"/>
    </location>
</feature>
<keyword evidence="6" id="KW-1185">Reference proteome</keyword>
<dbReference type="PANTHER" id="PTHR33375:SF1">
    <property type="entry name" value="CHROMOSOME-PARTITIONING PROTEIN PARB-RELATED"/>
    <property type="match status" value="1"/>
</dbReference>
<dbReference type="NCBIfam" id="TIGR00180">
    <property type="entry name" value="parB_part"/>
    <property type="match status" value="1"/>
</dbReference>
<evidence type="ECO:0000313" key="6">
    <source>
        <dbReference type="Proteomes" id="UP000198415"/>
    </source>
</evidence>
<evidence type="ECO:0000256" key="2">
    <source>
        <dbReference type="ARBA" id="ARBA00022829"/>
    </source>
</evidence>
<keyword evidence="2" id="KW-0159">Chromosome partition</keyword>
<accession>A0A238XIP6</accession>
<dbReference type="Pfam" id="PF02195">
    <property type="entry name" value="ParB_N"/>
    <property type="match status" value="1"/>
</dbReference>
<evidence type="ECO:0000313" key="5">
    <source>
        <dbReference type="EMBL" id="SNR58807.1"/>
    </source>
</evidence>
<dbReference type="RefSeq" id="WP_089293092.1">
    <property type="nucleotide sequence ID" value="NZ_BOMU01000093.1"/>
</dbReference>
<dbReference type="SMART" id="SM00470">
    <property type="entry name" value="ParB"/>
    <property type="match status" value="1"/>
</dbReference>
<dbReference type="GO" id="GO:0005694">
    <property type="term" value="C:chromosome"/>
    <property type="evidence" value="ECO:0007669"/>
    <property type="project" value="TreeGrafter"/>
</dbReference>
<dbReference type="SUPFAM" id="SSF110849">
    <property type="entry name" value="ParB/Sulfiredoxin"/>
    <property type="match status" value="1"/>
</dbReference>
<reference evidence="5 6" key="1">
    <citation type="submission" date="2017-06" db="EMBL/GenBank/DDBJ databases">
        <authorList>
            <person name="Kim H.J."/>
            <person name="Triplett B.A."/>
        </authorList>
    </citation>
    <scope>NUCLEOTIDE SEQUENCE [LARGE SCALE GENOMIC DNA]</scope>
    <source>
        <strain evidence="5 6">DSM 43151</strain>
    </source>
</reference>
<feature type="compositionally biased region" description="Acidic residues" evidence="3">
    <location>
        <begin position="10"/>
        <end position="31"/>
    </location>
</feature>
<protein>
    <submittedName>
        <fullName evidence="5">Chromosome partitioning protein, ParB family</fullName>
    </submittedName>
</protein>
<dbReference type="GO" id="GO:0003677">
    <property type="term" value="F:DNA binding"/>
    <property type="evidence" value="ECO:0007669"/>
    <property type="project" value="InterPro"/>
</dbReference>
<dbReference type="GO" id="GO:0007059">
    <property type="term" value="P:chromosome segregation"/>
    <property type="evidence" value="ECO:0007669"/>
    <property type="project" value="UniProtKB-KW"/>
</dbReference>
<evidence type="ECO:0000259" key="4">
    <source>
        <dbReference type="SMART" id="SM00470"/>
    </source>
</evidence>
<dbReference type="Proteomes" id="UP000198415">
    <property type="component" value="Unassembled WGS sequence"/>
</dbReference>
<dbReference type="InterPro" id="IPR050336">
    <property type="entry name" value="Chromosome_partition/occlusion"/>
</dbReference>
<dbReference type="InterPro" id="IPR041468">
    <property type="entry name" value="HTH_ParB/Spo0J"/>
</dbReference>
<evidence type="ECO:0000256" key="3">
    <source>
        <dbReference type="SAM" id="MobiDB-lite"/>
    </source>
</evidence>
<dbReference type="Gene3D" id="1.10.10.2830">
    <property type="match status" value="1"/>
</dbReference>
<sequence>MSITTLAATEPEDFSQDTAEDIAFDGSEDAGDAPGQELAVIPTDRTGADLVPADVVLDGEVVDGEIIDDDPADGLERLVAQMPHLRVEYVDPQVLIDNPRNLRASTSDVEDLKASMRVVGILCPLVVVPIDGDDTQLMIMIGHRRKYAAIDLGFPRIPCVVASDEGAAAQIVAQLAENGHRVGLTATEEAEGYHQLTLLDWTPEKIAKVRHVPVAKVKKTLTLRALPEAARQAADTGDLTLDDAAAMAEFKDQPTVLNRIIKQANSGWGFRHAVATERSKVAYNSAKDRVKAEQILAGVKITGKPKGWGYENPAVEASRLVDADGERLNLDEVRTRPGFAAFIEKNGEHARAVVYCVNPAEYGYTLRKVVYARPGVSEEERVAQERAEQEKAAHQEALKIAATVRTDFYRQSYTATRVIKRLFPDALRATVTGTDLSRHDVDNLYADLGGVTDDALEAAKEDRLRRCLVAQWIGHQEHNLRYATEWAHYMDDDAAIAWLHQLVADGYTLSEAETKLLADITPADPADEPMDDKAADPGDQNAADEPGSDVQAPELSTGEDDAVTAEILDGFDSFDGFDEVVEDEAMFDDLDEDEPLTPADADAADTPAA</sequence>
<dbReference type="InterPro" id="IPR003115">
    <property type="entry name" value="ParB_N"/>
</dbReference>
<organism evidence="5 6">
    <name type="scientific">Actinoplanes regularis</name>
    <dbReference type="NCBI Taxonomy" id="52697"/>
    <lineage>
        <taxon>Bacteria</taxon>
        <taxon>Bacillati</taxon>
        <taxon>Actinomycetota</taxon>
        <taxon>Actinomycetes</taxon>
        <taxon>Micromonosporales</taxon>
        <taxon>Micromonosporaceae</taxon>
        <taxon>Actinoplanes</taxon>
    </lineage>
</organism>
<dbReference type="InterPro" id="IPR036086">
    <property type="entry name" value="ParB/Sulfiredoxin_sf"/>
</dbReference>
<dbReference type="AlphaFoldDB" id="A0A238XIP6"/>
<dbReference type="GO" id="GO:0045881">
    <property type="term" value="P:positive regulation of sporulation resulting in formation of a cellular spore"/>
    <property type="evidence" value="ECO:0007669"/>
    <property type="project" value="TreeGrafter"/>
</dbReference>
<name>A0A238XIP6_9ACTN</name>
<feature type="domain" description="ParB-like N-terminal" evidence="4">
    <location>
        <begin position="88"/>
        <end position="179"/>
    </location>
</feature>
<proteinExistence type="inferred from homology"/>
<evidence type="ECO:0000256" key="1">
    <source>
        <dbReference type="ARBA" id="ARBA00006295"/>
    </source>
</evidence>
<dbReference type="InterPro" id="IPR004437">
    <property type="entry name" value="ParB/RepB/Spo0J"/>
</dbReference>
<dbReference type="Gene3D" id="3.90.1530.10">
    <property type="entry name" value="Conserved hypothetical protein from pyrococcus furiosus pfu- 392566-001, ParB domain"/>
    <property type="match status" value="1"/>
</dbReference>